<dbReference type="GeneID" id="36323664"/>
<dbReference type="Proteomes" id="UP000194127">
    <property type="component" value="Unassembled WGS sequence"/>
</dbReference>
<proteinExistence type="predicted"/>
<protein>
    <submittedName>
        <fullName evidence="1">Uncharacterized protein</fullName>
    </submittedName>
</protein>
<gene>
    <name evidence="1" type="ORF">POSPLADRAFT_1045245</name>
</gene>
<evidence type="ECO:0000313" key="2">
    <source>
        <dbReference type="Proteomes" id="UP000194127"/>
    </source>
</evidence>
<organism evidence="1 2">
    <name type="scientific">Postia placenta MAD-698-R-SB12</name>
    <dbReference type="NCBI Taxonomy" id="670580"/>
    <lineage>
        <taxon>Eukaryota</taxon>
        <taxon>Fungi</taxon>
        <taxon>Dikarya</taxon>
        <taxon>Basidiomycota</taxon>
        <taxon>Agaricomycotina</taxon>
        <taxon>Agaricomycetes</taxon>
        <taxon>Polyporales</taxon>
        <taxon>Adustoporiaceae</taxon>
        <taxon>Rhodonia</taxon>
    </lineage>
</organism>
<dbReference type="AlphaFoldDB" id="A0A1X6N697"/>
<dbReference type="RefSeq" id="XP_024340919.1">
    <property type="nucleotide sequence ID" value="XM_024478714.1"/>
</dbReference>
<evidence type="ECO:0000313" key="1">
    <source>
        <dbReference type="EMBL" id="OSX64125.1"/>
    </source>
</evidence>
<accession>A0A1X6N697</accession>
<keyword evidence="2" id="KW-1185">Reference proteome</keyword>
<dbReference type="EMBL" id="KZ110594">
    <property type="protein sequence ID" value="OSX64125.1"/>
    <property type="molecule type" value="Genomic_DNA"/>
</dbReference>
<name>A0A1X6N697_9APHY</name>
<sequence length="110" mass="12592">MPVHNASIAYQTHNEVLSHVAPKPTRRTTNDYACINARRHYHQKLQYDTSDNLAKRRRTHHACPLRPVQTAPSHPPAPMAAHRCAFFRTLSEFRNGNRKSSVNVTEHATE</sequence>
<reference evidence="1 2" key="1">
    <citation type="submission" date="2017-04" db="EMBL/GenBank/DDBJ databases">
        <title>Genome Sequence of the Model Brown-Rot Fungus Postia placenta SB12.</title>
        <authorList>
            <consortium name="DOE Joint Genome Institute"/>
            <person name="Gaskell J."/>
            <person name="Kersten P."/>
            <person name="Larrondo L.F."/>
            <person name="Canessa P."/>
            <person name="Martinez D."/>
            <person name="Hibbett D."/>
            <person name="Schmoll M."/>
            <person name="Kubicek C.P."/>
            <person name="Martinez A.T."/>
            <person name="Yadav J."/>
            <person name="Master E."/>
            <person name="Magnuson J.K."/>
            <person name="James T."/>
            <person name="Yaver D."/>
            <person name="Berka R."/>
            <person name="Labutti K."/>
            <person name="Lipzen A."/>
            <person name="Aerts A."/>
            <person name="Barry K."/>
            <person name="Henrissat B."/>
            <person name="Blanchette R."/>
            <person name="Grigoriev I."/>
            <person name="Cullen D."/>
        </authorList>
    </citation>
    <scope>NUCLEOTIDE SEQUENCE [LARGE SCALE GENOMIC DNA]</scope>
    <source>
        <strain evidence="1 2">MAD-698-R-SB12</strain>
    </source>
</reference>